<gene>
    <name evidence="2" type="ORF">PACTADRAFT_48845</name>
</gene>
<feature type="signal peptide" evidence="1">
    <location>
        <begin position="1"/>
        <end position="24"/>
    </location>
</feature>
<organism evidence="2 3">
    <name type="scientific">Pachysolen tannophilus NRRL Y-2460</name>
    <dbReference type="NCBI Taxonomy" id="669874"/>
    <lineage>
        <taxon>Eukaryota</taxon>
        <taxon>Fungi</taxon>
        <taxon>Dikarya</taxon>
        <taxon>Ascomycota</taxon>
        <taxon>Saccharomycotina</taxon>
        <taxon>Pichiomycetes</taxon>
        <taxon>Pachysolenaceae</taxon>
        <taxon>Pachysolen</taxon>
    </lineage>
</organism>
<sequence>MWFCSRVLFCFKVIFFLEVEKEEAIRCRIYIAKKAKNVISENSDKLKER</sequence>
<dbReference type="EMBL" id="KV454012">
    <property type="protein sequence ID" value="ODV97085.1"/>
    <property type="molecule type" value="Genomic_DNA"/>
</dbReference>
<keyword evidence="1" id="KW-0732">Signal</keyword>
<evidence type="ECO:0000313" key="2">
    <source>
        <dbReference type="EMBL" id="ODV97085.1"/>
    </source>
</evidence>
<name>A0A1E4TZB5_PACTA</name>
<feature type="chain" id="PRO_5009163417" evidence="1">
    <location>
        <begin position="25"/>
        <end position="49"/>
    </location>
</feature>
<protein>
    <submittedName>
        <fullName evidence="2">Uncharacterized protein</fullName>
    </submittedName>
</protein>
<evidence type="ECO:0000313" key="3">
    <source>
        <dbReference type="Proteomes" id="UP000094236"/>
    </source>
</evidence>
<keyword evidence="3" id="KW-1185">Reference proteome</keyword>
<dbReference type="AlphaFoldDB" id="A0A1E4TZB5"/>
<accession>A0A1E4TZB5</accession>
<reference evidence="3" key="1">
    <citation type="submission" date="2016-05" db="EMBL/GenBank/DDBJ databases">
        <title>Comparative genomics of biotechnologically important yeasts.</title>
        <authorList>
            <consortium name="DOE Joint Genome Institute"/>
            <person name="Riley R."/>
            <person name="Haridas S."/>
            <person name="Wolfe K.H."/>
            <person name="Lopes M.R."/>
            <person name="Hittinger C.T."/>
            <person name="Goker M."/>
            <person name="Salamov A."/>
            <person name="Wisecaver J."/>
            <person name="Long T.M."/>
            <person name="Aerts A.L."/>
            <person name="Barry K."/>
            <person name="Choi C."/>
            <person name="Clum A."/>
            <person name="Coughlan A.Y."/>
            <person name="Deshpande S."/>
            <person name="Douglass A.P."/>
            <person name="Hanson S.J."/>
            <person name="Klenk H.-P."/>
            <person name="Labutti K."/>
            <person name="Lapidus A."/>
            <person name="Lindquist E."/>
            <person name="Lipzen A."/>
            <person name="Meier-Kolthoff J.P."/>
            <person name="Ohm R.A."/>
            <person name="Otillar R.P."/>
            <person name="Pangilinan J."/>
            <person name="Peng Y."/>
            <person name="Rokas A."/>
            <person name="Rosa C.A."/>
            <person name="Scheuner C."/>
            <person name="Sibirny A.A."/>
            <person name="Slot J.C."/>
            <person name="Stielow J.B."/>
            <person name="Sun H."/>
            <person name="Kurtzman C.P."/>
            <person name="Blackwell M."/>
            <person name="Grigoriev I.V."/>
            <person name="Jeffries T.W."/>
        </authorList>
    </citation>
    <scope>NUCLEOTIDE SEQUENCE [LARGE SCALE GENOMIC DNA]</scope>
    <source>
        <strain evidence="3">NRRL Y-2460</strain>
    </source>
</reference>
<evidence type="ECO:0000256" key="1">
    <source>
        <dbReference type="SAM" id="SignalP"/>
    </source>
</evidence>
<proteinExistence type="predicted"/>
<dbReference type="Proteomes" id="UP000094236">
    <property type="component" value="Unassembled WGS sequence"/>
</dbReference>